<comment type="caution">
    <text evidence="6">The sequence shown here is derived from an EMBL/GenBank/DDBJ whole genome shotgun (WGS) entry which is preliminary data.</text>
</comment>
<proteinExistence type="predicted"/>
<evidence type="ECO:0000256" key="1">
    <source>
        <dbReference type="ARBA" id="ARBA00023015"/>
    </source>
</evidence>
<dbReference type="GO" id="GO:0003700">
    <property type="term" value="F:DNA-binding transcription factor activity"/>
    <property type="evidence" value="ECO:0007669"/>
    <property type="project" value="InterPro"/>
</dbReference>
<dbReference type="InterPro" id="IPR009057">
    <property type="entry name" value="Homeodomain-like_sf"/>
</dbReference>
<dbReference type="PANTHER" id="PTHR43280">
    <property type="entry name" value="ARAC-FAMILY TRANSCRIPTIONAL REGULATOR"/>
    <property type="match status" value="1"/>
</dbReference>
<protein>
    <submittedName>
        <fullName evidence="6">AraC family transcriptional regulator</fullName>
    </submittedName>
</protein>
<dbReference type="InterPro" id="IPR018062">
    <property type="entry name" value="HTH_AraC-typ_CS"/>
</dbReference>
<evidence type="ECO:0000256" key="4">
    <source>
        <dbReference type="SAM" id="MobiDB-lite"/>
    </source>
</evidence>
<reference evidence="7" key="2">
    <citation type="submission" date="2016-01" db="EMBL/GenBank/DDBJ databases">
        <title>Draft Genome Sequence of Paenibacillus amylolyticus Heshi-A3 that Was Isolated from Fermented Rice Bran with Aging Salted Mackerel, Which Was Named Heshiko as Traditional Fermented Seafood in Japan.</title>
        <authorList>
            <person name="Akuzawa S."/>
            <person name="Nakagawa J."/>
            <person name="Kanekatsu T."/>
            <person name="Kubota E."/>
            <person name="Ohtake R."/>
            <person name="Suzuki T."/>
            <person name="Kanesaki Y."/>
        </authorList>
    </citation>
    <scope>NUCLEOTIDE SEQUENCE [LARGE SCALE GENOMIC DNA]</scope>
    <source>
        <strain evidence="7">Heshi-A3</strain>
    </source>
</reference>
<evidence type="ECO:0000313" key="6">
    <source>
        <dbReference type="EMBL" id="GAS83529.1"/>
    </source>
</evidence>
<dbReference type="Pfam" id="PF12833">
    <property type="entry name" value="HTH_18"/>
    <property type="match status" value="1"/>
</dbReference>
<dbReference type="Gene3D" id="2.60.120.280">
    <property type="entry name" value="Regulatory protein AraC"/>
    <property type="match status" value="1"/>
</dbReference>
<dbReference type="RefSeq" id="WP_235599460.1">
    <property type="nucleotide sequence ID" value="NZ_BCNV01000001.1"/>
</dbReference>
<dbReference type="PROSITE" id="PS01124">
    <property type="entry name" value="HTH_ARAC_FAMILY_2"/>
    <property type="match status" value="1"/>
</dbReference>
<dbReference type="GO" id="GO:0043565">
    <property type="term" value="F:sequence-specific DNA binding"/>
    <property type="evidence" value="ECO:0007669"/>
    <property type="project" value="InterPro"/>
</dbReference>
<evidence type="ECO:0000313" key="7">
    <source>
        <dbReference type="Proteomes" id="UP000069697"/>
    </source>
</evidence>
<evidence type="ECO:0000256" key="2">
    <source>
        <dbReference type="ARBA" id="ARBA00023125"/>
    </source>
</evidence>
<dbReference type="SUPFAM" id="SSF51215">
    <property type="entry name" value="Regulatory protein AraC"/>
    <property type="match status" value="1"/>
</dbReference>
<gene>
    <name evidence="6" type="ORF">PAHA3_3607</name>
</gene>
<name>A0A100VPB3_PAEAM</name>
<dbReference type="EMBL" id="BCNV01000001">
    <property type="protein sequence ID" value="GAS83529.1"/>
    <property type="molecule type" value="Genomic_DNA"/>
</dbReference>
<dbReference type="AlphaFoldDB" id="A0A100VPB3"/>
<feature type="domain" description="HTH araC/xylS-type" evidence="5">
    <location>
        <begin position="206"/>
        <end position="305"/>
    </location>
</feature>
<dbReference type="SUPFAM" id="SSF46689">
    <property type="entry name" value="Homeodomain-like"/>
    <property type="match status" value="2"/>
</dbReference>
<dbReference type="Proteomes" id="UP000069697">
    <property type="component" value="Unassembled WGS sequence"/>
</dbReference>
<dbReference type="CDD" id="cd06986">
    <property type="entry name" value="cupin_MmsR-like_N"/>
    <property type="match status" value="1"/>
</dbReference>
<dbReference type="InterPro" id="IPR037923">
    <property type="entry name" value="HTH-like"/>
</dbReference>
<feature type="region of interest" description="Disordered" evidence="4">
    <location>
        <begin position="1"/>
        <end position="29"/>
    </location>
</feature>
<dbReference type="Pfam" id="PF02311">
    <property type="entry name" value="AraC_binding"/>
    <property type="match status" value="1"/>
</dbReference>
<evidence type="ECO:0000256" key="3">
    <source>
        <dbReference type="ARBA" id="ARBA00023163"/>
    </source>
</evidence>
<dbReference type="InterPro" id="IPR018060">
    <property type="entry name" value="HTH_AraC"/>
</dbReference>
<sequence length="324" mass="36378">MADTSNSKKDPLASTIEKTQESPSGKSGALSYSVASNPVYYEQGALHVLFAGASQTLPGHALGPKLFDYYLLHYVEKGAGTFRTELHTYELSAGDCFLIHPGQLVSYQSHARNPWQYRWIAFTGSQAAQHAEEAGFRPEKSVFHAGISYGISDWLSVMQDAFAERKESSHFTSLGTLYMILAEAQNHLSQGQTLIPGESSIRRTVKQMIQYMSTQYAYPVSIEQMSASLGYNRAYLSRIFKQETGLSPVTYLLKLRIDKSRQLLRERPDLSIEQVSASVGLPDALYFSKQFKRFHGEAPSLYREKILSRPPHQGLQKNAQHNKR</sequence>
<dbReference type="InterPro" id="IPR003313">
    <property type="entry name" value="AraC-bd"/>
</dbReference>
<dbReference type="Gene3D" id="1.10.10.60">
    <property type="entry name" value="Homeodomain-like"/>
    <property type="match status" value="2"/>
</dbReference>
<keyword evidence="1" id="KW-0805">Transcription regulation</keyword>
<reference evidence="6 7" key="1">
    <citation type="journal article" date="2016" name="Genome Announc.">
        <title>Draft Genome Sequence of Paenibacillus amylolyticus Heshi-A3, Isolated from Fermented Rice Bran in a Japanese Fermented Seafood Dish.</title>
        <authorList>
            <person name="Akuzawa S."/>
            <person name="Nagaoka J."/>
            <person name="Kanekatsu M."/>
            <person name="Kubota E."/>
            <person name="Ohtake R."/>
            <person name="Suzuki T."/>
            <person name="Kanesaki Y."/>
        </authorList>
    </citation>
    <scope>NUCLEOTIDE SEQUENCE [LARGE SCALE GENOMIC DNA]</scope>
    <source>
        <strain evidence="6 7">Heshi-A3</strain>
    </source>
</reference>
<evidence type="ECO:0000259" key="5">
    <source>
        <dbReference type="PROSITE" id="PS01124"/>
    </source>
</evidence>
<keyword evidence="3" id="KW-0804">Transcription</keyword>
<feature type="compositionally biased region" description="Basic and acidic residues" evidence="4">
    <location>
        <begin position="1"/>
        <end position="11"/>
    </location>
</feature>
<dbReference type="PROSITE" id="PS00041">
    <property type="entry name" value="HTH_ARAC_FAMILY_1"/>
    <property type="match status" value="1"/>
</dbReference>
<keyword evidence="2" id="KW-0238">DNA-binding</keyword>
<organism evidence="6 7">
    <name type="scientific">Paenibacillus amylolyticus</name>
    <dbReference type="NCBI Taxonomy" id="1451"/>
    <lineage>
        <taxon>Bacteria</taxon>
        <taxon>Bacillati</taxon>
        <taxon>Bacillota</taxon>
        <taxon>Bacilli</taxon>
        <taxon>Bacillales</taxon>
        <taxon>Paenibacillaceae</taxon>
        <taxon>Paenibacillus</taxon>
    </lineage>
</organism>
<dbReference type="PANTHER" id="PTHR43280:SF30">
    <property type="entry name" value="MMSAB OPERON REGULATORY PROTEIN"/>
    <property type="match status" value="1"/>
</dbReference>
<accession>A0A100VPB3</accession>
<dbReference type="SMART" id="SM00342">
    <property type="entry name" value="HTH_ARAC"/>
    <property type="match status" value="1"/>
</dbReference>